<dbReference type="EMBL" id="JBHTBH010000009">
    <property type="protein sequence ID" value="MFC7329785.1"/>
    <property type="molecule type" value="Genomic_DNA"/>
</dbReference>
<organism evidence="2 3">
    <name type="scientific">Marinactinospora rubrisoli</name>
    <dbReference type="NCBI Taxonomy" id="2715399"/>
    <lineage>
        <taxon>Bacteria</taxon>
        <taxon>Bacillati</taxon>
        <taxon>Actinomycetota</taxon>
        <taxon>Actinomycetes</taxon>
        <taxon>Streptosporangiales</taxon>
        <taxon>Nocardiopsidaceae</taxon>
        <taxon>Marinactinospora</taxon>
    </lineage>
</organism>
<accession>A0ABW2KKC0</accession>
<evidence type="ECO:0000313" key="2">
    <source>
        <dbReference type="EMBL" id="MFC7329785.1"/>
    </source>
</evidence>
<evidence type="ECO:0000313" key="3">
    <source>
        <dbReference type="Proteomes" id="UP001596540"/>
    </source>
</evidence>
<dbReference type="RefSeq" id="WP_379872438.1">
    <property type="nucleotide sequence ID" value="NZ_JBHTBH010000009.1"/>
</dbReference>
<feature type="compositionally biased region" description="Low complexity" evidence="1">
    <location>
        <begin position="229"/>
        <end position="246"/>
    </location>
</feature>
<feature type="region of interest" description="Disordered" evidence="1">
    <location>
        <begin position="197"/>
        <end position="246"/>
    </location>
</feature>
<dbReference type="Proteomes" id="UP001596540">
    <property type="component" value="Unassembled WGS sequence"/>
</dbReference>
<feature type="compositionally biased region" description="Low complexity" evidence="1">
    <location>
        <begin position="201"/>
        <end position="220"/>
    </location>
</feature>
<protein>
    <submittedName>
        <fullName evidence="2">Uncharacterized protein</fullName>
    </submittedName>
</protein>
<name>A0ABW2KKC0_9ACTN</name>
<keyword evidence="3" id="KW-1185">Reference proteome</keyword>
<sequence length="246" mass="25919">MDLSPLAFSLLADQLAYLAPYLPAGLLAALADELPRHMLAGAWLKSVTNLSTLPISVRHHMASYSPKAAFLAFCSPTPHVVRVRAGKPAPAPPFHPVDPVQMLVSVAGDIETTAFDTRFLPLVRTVGTRPLPAQPLGPRYWGSPRFIEFVVFSAHQEALSHPVRSIRPTTCGWCREPVAAPRCPFCGAANRPPIGRPPSYARAGELPAPAAPAPDGARPEPAAPPPAGPAAAPGAGTPPAFRPTAR</sequence>
<proteinExistence type="predicted"/>
<gene>
    <name evidence="2" type="ORF">ACFQRF_18800</name>
</gene>
<reference evidence="3" key="1">
    <citation type="journal article" date="2019" name="Int. J. Syst. Evol. Microbiol.">
        <title>The Global Catalogue of Microorganisms (GCM) 10K type strain sequencing project: providing services to taxonomists for standard genome sequencing and annotation.</title>
        <authorList>
            <consortium name="The Broad Institute Genomics Platform"/>
            <consortium name="The Broad Institute Genome Sequencing Center for Infectious Disease"/>
            <person name="Wu L."/>
            <person name="Ma J."/>
        </authorList>
    </citation>
    <scope>NUCLEOTIDE SEQUENCE [LARGE SCALE GENOMIC DNA]</scope>
    <source>
        <strain evidence="3">CGMCC 4.7382</strain>
    </source>
</reference>
<evidence type="ECO:0000256" key="1">
    <source>
        <dbReference type="SAM" id="MobiDB-lite"/>
    </source>
</evidence>
<comment type="caution">
    <text evidence="2">The sequence shown here is derived from an EMBL/GenBank/DDBJ whole genome shotgun (WGS) entry which is preliminary data.</text>
</comment>